<dbReference type="EMBL" id="LAZR01002614">
    <property type="protein sequence ID" value="KKN27780.1"/>
    <property type="molecule type" value="Genomic_DNA"/>
</dbReference>
<proteinExistence type="predicted"/>
<evidence type="ECO:0000256" key="1">
    <source>
        <dbReference type="SAM" id="Phobius"/>
    </source>
</evidence>
<comment type="caution">
    <text evidence="2">The sequence shown here is derived from an EMBL/GenBank/DDBJ whole genome shotgun (WGS) entry which is preliminary data.</text>
</comment>
<accession>A0A0F9P7E4</accession>
<reference evidence="2" key="1">
    <citation type="journal article" date="2015" name="Nature">
        <title>Complex archaea that bridge the gap between prokaryotes and eukaryotes.</title>
        <authorList>
            <person name="Spang A."/>
            <person name="Saw J.H."/>
            <person name="Jorgensen S.L."/>
            <person name="Zaremba-Niedzwiedzka K."/>
            <person name="Martijn J."/>
            <person name="Lind A.E."/>
            <person name="van Eijk R."/>
            <person name="Schleper C."/>
            <person name="Guy L."/>
            <person name="Ettema T.J."/>
        </authorList>
    </citation>
    <scope>NUCLEOTIDE SEQUENCE</scope>
</reference>
<keyword evidence="1" id="KW-1133">Transmembrane helix</keyword>
<protein>
    <submittedName>
        <fullName evidence="2">Uncharacterized protein</fullName>
    </submittedName>
</protein>
<sequence length="48" mass="4994">MALKSYRLKLKKGKKKKRKALGGLIVGGVTALVGVALLSETAGAISRI</sequence>
<keyword evidence="1" id="KW-0472">Membrane</keyword>
<gene>
    <name evidence="2" type="ORF">LCGC14_0861300</name>
</gene>
<keyword evidence="1" id="KW-0812">Transmembrane</keyword>
<name>A0A0F9P7E4_9ZZZZ</name>
<feature type="transmembrane region" description="Helical" evidence="1">
    <location>
        <begin position="20"/>
        <end position="39"/>
    </location>
</feature>
<evidence type="ECO:0000313" key="2">
    <source>
        <dbReference type="EMBL" id="KKN27780.1"/>
    </source>
</evidence>
<organism evidence="2">
    <name type="scientific">marine sediment metagenome</name>
    <dbReference type="NCBI Taxonomy" id="412755"/>
    <lineage>
        <taxon>unclassified sequences</taxon>
        <taxon>metagenomes</taxon>
        <taxon>ecological metagenomes</taxon>
    </lineage>
</organism>
<dbReference type="AlphaFoldDB" id="A0A0F9P7E4"/>